<sequence length="40" mass="4492">GVSSARTRGSWAARPVRSPGDGEPHSPSRDRRPRQDMWTM</sequence>
<evidence type="ECO:0000313" key="2">
    <source>
        <dbReference type="EMBL" id="CAA9558232.1"/>
    </source>
</evidence>
<feature type="non-terminal residue" evidence="2">
    <location>
        <position position="1"/>
    </location>
</feature>
<reference evidence="2" key="1">
    <citation type="submission" date="2020-02" db="EMBL/GenBank/DDBJ databases">
        <authorList>
            <person name="Meier V. D."/>
        </authorList>
    </citation>
    <scope>NUCLEOTIDE SEQUENCE</scope>
    <source>
        <strain evidence="2">AVDCRST_MAG19</strain>
    </source>
</reference>
<accession>A0A6J4UQX4</accession>
<feature type="region of interest" description="Disordered" evidence="1">
    <location>
        <begin position="1"/>
        <end position="40"/>
    </location>
</feature>
<feature type="compositionally biased region" description="Basic and acidic residues" evidence="1">
    <location>
        <begin position="20"/>
        <end position="40"/>
    </location>
</feature>
<feature type="non-terminal residue" evidence="2">
    <location>
        <position position="40"/>
    </location>
</feature>
<proteinExistence type="predicted"/>
<evidence type="ECO:0000256" key="1">
    <source>
        <dbReference type="SAM" id="MobiDB-lite"/>
    </source>
</evidence>
<dbReference type="EMBL" id="CADCWL010000062">
    <property type="protein sequence ID" value="CAA9558232.1"/>
    <property type="molecule type" value="Genomic_DNA"/>
</dbReference>
<name>A0A6J4UQX4_9BACT</name>
<dbReference type="AlphaFoldDB" id="A0A6J4UQX4"/>
<gene>
    <name evidence="2" type="ORF">AVDCRST_MAG19-1408</name>
</gene>
<protein>
    <submittedName>
        <fullName evidence="2">Uncharacterized protein</fullName>
    </submittedName>
</protein>
<organism evidence="2">
    <name type="scientific">uncultured Thermomicrobiales bacterium</name>
    <dbReference type="NCBI Taxonomy" id="1645740"/>
    <lineage>
        <taxon>Bacteria</taxon>
        <taxon>Pseudomonadati</taxon>
        <taxon>Thermomicrobiota</taxon>
        <taxon>Thermomicrobia</taxon>
        <taxon>Thermomicrobiales</taxon>
        <taxon>environmental samples</taxon>
    </lineage>
</organism>